<dbReference type="InterPro" id="IPR012340">
    <property type="entry name" value="NA-bd_OB-fold"/>
</dbReference>
<keyword evidence="4 10" id="KW-0808">Transferase</keyword>
<evidence type="ECO:0000256" key="5">
    <source>
        <dbReference type="ARBA" id="ARBA00022695"/>
    </source>
</evidence>
<evidence type="ECO:0000256" key="2">
    <source>
        <dbReference type="ARBA" id="ARBA00012417"/>
    </source>
</evidence>
<dbReference type="CDD" id="cd12113">
    <property type="entry name" value="PHP_PolIIIA_DnaE3"/>
    <property type="match status" value="1"/>
</dbReference>
<dbReference type="NCBIfam" id="TIGR00594">
    <property type="entry name" value="polc"/>
    <property type="match status" value="1"/>
</dbReference>
<dbReference type="Proteomes" id="UP000005695">
    <property type="component" value="Unassembled WGS sequence"/>
</dbReference>
<evidence type="ECO:0000256" key="1">
    <source>
        <dbReference type="ARBA" id="ARBA00004496"/>
    </source>
</evidence>
<evidence type="ECO:0000256" key="7">
    <source>
        <dbReference type="ARBA" id="ARBA00022932"/>
    </source>
</evidence>
<dbReference type="SUPFAM" id="SSF89550">
    <property type="entry name" value="PHP domain-like"/>
    <property type="match status" value="1"/>
</dbReference>
<name>Q1JY72_DESA6</name>
<evidence type="ECO:0000313" key="11">
    <source>
        <dbReference type="Proteomes" id="UP000005695"/>
    </source>
</evidence>
<dbReference type="Pfam" id="PF01336">
    <property type="entry name" value="tRNA_anti-codon"/>
    <property type="match status" value="1"/>
</dbReference>
<dbReference type="GO" id="GO:0003887">
    <property type="term" value="F:DNA-directed DNA polymerase activity"/>
    <property type="evidence" value="ECO:0007669"/>
    <property type="project" value="UniProtKB-KW"/>
</dbReference>
<keyword evidence="6" id="KW-0235">DNA replication</keyword>
<dbReference type="InterPro" id="IPR004805">
    <property type="entry name" value="DnaE2/DnaE/PolC"/>
</dbReference>
<comment type="caution">
    <text evidence="10">The sequence shown here is derived from an EMBL/GenBank/DDBJ whole genome shotgun (WGS) entry which is preliminary data.</text>
</comment>
<dbReference type="SMART" id="SM00481">
    <property type="entry name" value="POLIIIAc"/>
    <property type="match status" value="1"/>
</dbReference>
<dbReference type="CDD" id="cd04485">
    <property type="entry name" value="DnaE_OBF"/>
    <property type="match status" value="1"/>
</dbReference>
<dbReference type="Pfam" id="PF02811">
    <property type="entry name" value="PHP"/>
    <property type="match status" value="1"/>
</dbReference>
<evidence type="ECO:0000313" key="10">
    <source>
        <dbReference type="EMBL" id="EAT15124.1"/>
    </source>
</evidence>
<evidence type="ECO:0000256" key="3">
    <source>
        <dbReference type="ARBA" id="ARBA00019114"/>
    </source>
</evidence>
<dbReference type="Pfam" id="PF07733">
    <property type="entry name" value="DNA_pol3_alpha"/>
    <property type="match status" value="1"/>
</dbReference>
<reference evidence="10" key="2">
    <citation type="submission" date="2006-05" db="EMBL/GenBank/DDBJ databases">
        <title>Sequencing of the draft genome and assembly of Desulfuromonas acetoxidans DSM 684.</title>
        <authorList>
            <consortium name="US DOE Joint Genome Institute (JGI-PGF)"/>
            <person name="Copeland A."/>
            <person name="Lucas S."/>
            <person name="Lapidus A."/>
            <person name="Barry K."/>
            <person name="Detter J.C."/>
            <person name="Glavina del Rio T."/>
            <person name="Hammon N."/>
            <person name="Israni S."/>
            <person name="Dalin E."/>
            <person name="Tice H."/>
            <person name="Bruce D."/>
            <person name="Pitluck S."/>
            <person name="Richardson P."/>
        </authorList>
    </citation>
    <scope>NUCLEOTIDE SEQUENCE [LARGE SCALE GENOMIC DNA]</scope>
    <source>
        <strain evidence="10">DSM 684</strain>
    </source>
</reference>
<dbReference type="EMBL" id="AAEW02000013">
    <property type="protein sequence ID" value="EAT15124.1"/>
    <property type="molecule type" value="Genomic_DNA"/>
</dbReference>
<evidence type="ECO:0000259" key="9">
    <source>
        <dbReference type="SMART" id="SM00481"/>
    </source>
</evidence>
<dbReference type="Pfam" id="PF14579">
    <property type="entry name" value="HHH_6"/>
    <property type="match status" value="1"/>
</dbReference>
<evidence type="ECO:0000256" key="6">
    <source>
        <dbReference type="ARBA" id="ARBA00022705"/>
    </source>
</evidence>
<dbReference type="InterPro" id="IPR029460">
    <property type="entry name" value="DNAPol_HHH"/>
</dbReference>
<feature type="domain" description="Polymerase/histidinol phosphatase N-terminal" evidence="9">
    <location>
        <begin position="7"/>
        <end position="74"/>
    </location>
</feature>
<dbReference type="NCBIfam" id="NF004226">
    <property type="entry name" value="PRK05673.1"/>
    <property type="match status" value="1"/>
</dbReference>
<comment type="catalytic activity">
    <reaction evidence="8">
        <text>DNA(n) + a 2'-deoxyribonucleoside 5'-triphosphate = DNA(n+1) + diphosphate</text>
        <dbReference type="Rhea" id="RHEA:22508"/>
        <dbReference type="Rhea" id="RHEA-COMP:17339"/>
        <dbReference type="Rhea" id="RHEA-COMP:17340"/>
        <dbReference type="ChEBI" id="CHEBI:33019"/>
        <dbReference type="ChEBI" id="CHEBI:61560"/>
        <dbReference type="ChEBI" id="CHEBI:173112"/>
        <dbReference type="EC" id="2.7.7.7"/>
    </reaction>
</comment>
<dbReference type="NCBIfam" id="NF005298">
    <property type="entry name" value="PRK06826.1"/>
    <property type="match status" value="1"/>
</dbReference>
<dbReference type="RefSeq" id="WP_006001345.1">
    <property type="nucleotide sequence ID" value="NZ_AAEW02000013.1"/>
</dbReference>
<dbReference type="Gene3D" id="1.10.10.1600">
    <property type="entry name" value="Bacterial DNA polymerase III alpha subunit, thumb domain"/>
    <property type="match status" value="1"/>
</dbReference>
<evidence type="ECO:0000256" key="8">
    <source>
        <dbReference type="ARBA" id="ARBA00049244"/>
    </source>
</evidence>
<dbReference type="GO" id="GO:0008408">
    <property type="term" value="F:3'-5' exonuclease activity"/>
    <property type="evidence" value="ECO:0007669"/>
    <property type="project" value="InterPro"/>
</dbReference>
<dbReference type="PANTHER" id="PTHR32294:SF0">
    <property type="entry name" value="DNA POLYMERASE III SUBUNIT ALPHA"/>
    <property type="match status" value="1"/>
</dbReference>
<dbReference type="GO" id="GO:0005737">
    <property type="term" value="C:cytoplasm"/>
    <property type="evidence" value="ECO:0007669"/>
    <property type="project" value="UniProtKB-SubCell"/>
</dbReference>
<dbReference type="InterPro" id="IPR040982">
    <property type="entry name" value="DNA_pol3_finger"/>
</dbReference>
<comment type="subcellular location">
    <subcellularLocation>
        <location evidence="1">Cytoplasm</location>
    </subcellularLocation>
</comment>
<sequence>MEHANFVHLHLHSQYSLLDGAIKIPNLIERVKEYKMPAVAITDHGNMFGAMEFYTKATAAGVKPIIGCEVYVAPGRRTEKSNARGSSEASYHLVLLCQNKIGYRNLCYLVSTAYREGFYYKPRIDWDLLTEYNEGLIAMSACLGGEIPTLINLGRPDDALARAEQMAQVFDDDRFYLELQENGIPEQATANTGLIDISGKLGLPLVATNDCHYLRREDAYAHEVLLCIQTGKTMDDEKRMRFANDGFYVRTPDEMRELFSHVPQALDNTVEIAQRCNLDFDFDTYHFPQYEKPADKTLDEVLEEMARDGLEDRLKMIRSLNPDLSAEEEQVYQDRLERELKTIRDMGFPGYFIIVADFINWAKDHDIPVGPGRGSAAGSLVAFAIRITDIDPIPYDLLFERFLNPERISMPDIDVDFCIYGREKVIQYVQEEYGAPNVAQIITFGTLGAKGVIKDVGRALNMPYGEVDKLSKLVPAVLNITLKDALQQEPRIQEMAKSDVRVKELLNVALSLEGLTRHASTHAAGVVVTPNPLTDYLPLYTDQKSGGQVTQFPMSYVEKIGLVKFDFLGLKTLTVIDNALRLIHSAKNPDFDLNVIGDDDEATYELLSHGDTTGVFQLESSGMKELLVKLKPNCFEDIIAACALYRPGPLGSGMVDDFILRKHGQKDIVYDFPQLEPILKDTYGVIVYQEQVMLIAQTLANYSLGGADLLRRAMGKKKPEEMEKQKVLFLKGAKENNLDPKKAEAVFDLMAMFAAYGFNKSHSAAYALVAYHTAYLKAHYPVEFMAALLTEDMENTDKVIKNIAEVRSMGIEVLPPDINASIRSFTVHENAMRFGLGAVKGVGTAALDSIIHVREVDGPYDSLNDFCERVDLGKVNKKVVESLIKCGAFDSLGGKRAQYMDALESAMEIGQQVQREKQQGQESLFGMEEMVTRSGSSYGELPDVAEWDDKLRLNNEKEALGFYITGHPLSRYAEDIKRFATCDLSGLVERNDKEEVRVCGIVSGKKELVTKKGDRMAFITLEDLTGSLEVVVFPEAFQAAADYLGGDDPLMVYGTLDAGEDSCKVLANEILLLHDVKEKQTSKIHLRLTTPGLTDDMMQTLKHTMMRYSGSCAVILHMVVPNRSETQIRVAKELSVAASDDFVSAVEKLFGYNVVTFE</sequence>
<dbReference type="GO" id="GO:0006260">
    <property type="term" value="P:DNA replication"/>
    <property type="evidence" value="ECO:0007669"/>
    <property type="project" value="UniProtKB-KW"/>
</dbReference>
<dbReference type="PANTHER" id="PTHR32294">
    <property type="entry name" value="DNA POLYMERASE III SUBUNIT ALPHA"/>
    <property type="match status" value="1"/>
</dbReference>
<dbReference type="InterPro" id="IPR003141">
    <property type="entry name" value="Pol/His_phosphatase_N"/>
</dbReference>
<evidence type="ECO:0000256" key="4">
    <source>
        <dbReference type="ARBA" id="ARBA00022679"/>
    </source>
</evidence>
<dbReference type="InterPro" id="IPR004013">
    <property type="entry name" value="PHP_dom"/>
</dbReference>
<dbReference type="Pfam" id="PF17657">
    <property type="entry name" value="DNA_pol3_finger"/>
    <property type="match status" value="1"/>
</dbReference>
<dbReference type="InterPro" id="IPR041931">
    <property type="entry name" value="DNA_pol3_alpha_thumb_dom"/>
</dbReference>
<accession>Q1JY72</accession>
<proteinExistence type="predicted"/>
<keyword evidence="5 10" id="KW-0548">Nucleotidyltransferase</keyword>
<gene>
    <name evidence="10" type="ORF">Dace_0494</name>
</gene>
<dbReference type="OrthoDB" id="9803237at2"/>
<dbReference type="Gene3D" id="2.40.50.140">
    <property type="entry name" value="Nucleic acid-binding proteins"/>
    <property type="match status" value="1"/>
</dbReference>
<dbReference type="Gene3D" id="1.10.150.870">
    <property type="match status" value="1"/>
</dbReference>
<dbReference type="EC" id="2.7.7.7" evidence="2"/>
<dbReference type="InterPro" id="IPR004365">
    <property type="entry name" value="NA-bd_OB_tRNA"/>
</dbReference>
<dbReference type="AlphaFoldDB" id="Q1JY72"/>
<dbReference type="InterPro" id="IPR011708">
    <property type="entry name" value="DNA_pol3_alpha_NTPase_dom"/>
</dbReference>
<protein>
    <recommendedName>
        <fullName evidence="3">DNA polymerase III subunit alpha</fullName>
        <ecNumber evidence="2">2.7.7.7</ecNumber>
    </recommendedName>
</protein>
<keyword evidence="11" id="KW-1185">Reference proteome</keyword>
<dbReference type="InterPro" id="IPR016195">
    <property type="entry name" value="Pol/histidinol_Pase-like"/>
</dbReference>
<dbReference type="Gene3D" id="3.20.20.140">
    <property type="entry name" value="Metal-dependent hydrolases"/>
    <property type="match status" value="1"/>
</dbReference>
<dbReference type="GO" id="GO:0003676">
    <property type="term" value="F:nucleic acid binding"/>
    <property type="evidence" value="ECO:0007669"/>
    <property type="project" value="InterPro"/>
</dbReference>
<organism evidence="10 11">
    <name type="scientific">Desulfuromonas acetoxidans (strain DSM 684 / 11070)</name>
    <dbReference type="NCBI Taxonomy" id="281689"/>
    <lineage>
        <taxon>Bacteria</taxon>
        <taxon>Pseudomonadati</taxon>
        <taxon>Thermodesulfobacteriota</taxon>
        <taxon>Desulfuromonadia</taxon>
        <taxon>Desulfuromonadales</taxon>
        <taxon>Desulfuromonadaceae</taxon>
        <taxon>Desulfuromonas</taxon>
    </lineage>
</organism>
<reference evidence="10" key="1">
    <citation type="submission" date="2006-05" db="EMBL/GenBank/DDBJ databases">
        <title>Annotation of the draft genome assembly of Desulfuromonas acetoxidans DSM 684.</title>
        <authorList>
            <consortium name="US DOE Joint Genome Institute (JGI-ORNL)"/>
            <person name="Larimer F."/>
            <person name="Land M."/>
            <person name="Hauser L."/>
        </authorList>
    </citation>
    <scope>NUCLEOTIDE SEQUENCE [LARGE SCALE GENOMIC DNA]</scope>
    <source>
        <strain evidence="10">DSM 684</strain>
    </source>
</reference>
<keyword evidence="7" id="KW-0239">DNA-directed DNA polymerase</keyword>